<dbReference type="InterPro" id="IPR052945">
    <property type="entry name" value="Mitotic_Regulator"/>
</dbReference>
<dbReference type="SMART" id="SM00671">
    <property type="entry name" value="SEL1"/>
    <property type="match status" value="4"/>
</dbReference>
<dbReference type="InterPro" id="IPR006597">
    <property type="entry name" value="Sel1-like"/>
</dbReference>
<dbReference type="AlphaFoldDB" id="A0A1N7HWG8"/>
<organism evidence="2 3">
    <name type="scientific">Chryseobacterium joostei</name>
    <dbReference type="NCBI Taxonomy" id="112234"/>
    <lineage>
        <taxon>Bacteria</taxon>
        <taxon>Pseudomonadati</taxon>
        <taxon>Bacteroidota</taxon>
        <taxon>Flavobacteriia</taxon>
        <taxon>Flavobacteriales</taxon>
        <taxon>Weeksellaceae</taxon>
        <taxon>Chryseobacterium group</taxon>
        <taxon>Chryseobacterium</taxon>
    </lineage>
</organism>
<sequence length="822" mass="96920">MAHRIYLYNFDSKTKEVYPYYLGEWNYEIPELFMPLFGGNPRSKGKGLFFDKIEGVSRLKRFYQLLADHYQLHYKKAYYEPVNKMFEFLDALPYDTFSMNATDVFNMNEESHTDQAKDWVLEITEKNKLYEKAMRNQNLTALEKEIFARHGYDTFLELLETDWIEYGLGYWNDELYKNPTEPFEENALWGLKDIKGNIVIPPVYDEIFAFNTEGIAVAQKNGKFGYLRNDGKVLIECIYDDAIDTFPIDEKNYGNVEINDKWGMIDIGSGELIIPCEYEELDILWYSGLFNAKKDGNYRVINLSNKQVIADLSETPFEYDYNDLIFSKKTGTSKRSYYTMNGVCFGEHPEDSLVHISNGYYRVNPNKFQKKTSVIKPDGSLLDSEIDVMMVLGDYSYTAFAYKKDKVWYIYDTSSEQFRLENNTIENIHRDWYSQFMQDVFLLSDQNGIGLYDASKDRWMIPSSKEYKKIEACKQEVFRITVSEGMLYYDQKTDVKSEIYNYICEGIEYDEQLLCLFKGNEMFILNSERELYKVSSFQMGSLYDKRYNLRGKDQQYFLNFYNTWKEKLGSGYEAHFDNETLASRAEEYAQEGNLKDAIRLYKIGVERGDANMMVELGYIYTDDNTPPKYYDLKKGIALYEKAALQDQPYALNNLGYHYQNGIGYPQNIKKALKCFRKSAELGNGLAMQNLGLLYFYGDYVLQDYDIALEYYKQAEKKFHFNEDKISEIYYQQHDYANLQRYLRKDSENTYSNIYYGILYDEGLGVKPNIKKAISYYEKALEYSTYTHALSRLLYFYKEDPTFANPDKYNYWKAFGEENDMDV</sequence>
<dbReference type="PANTHER" id="PTHR43628">
    <property type="entry name" value="ACTIVATOR OF C KINASE PROTEIN 1-RELATED"/>
    <property type="match status" value="1"/>
</dbReference>
<evidence type="ECO:0000313" key="1">
    <source>
        <dbReference type="EMBL" id="AZA98894.1"/>
    </source>
</evidence>
<dbReference type="EMBL" id="FTNZ01000001">
    <property type="protein sequence ID" value="SIS29078.1"/>
    <property type="molecule type" value="Genomic_DNA"/>
</dbReference>
<name>A0A1N7HWG8_9FLAO</name>
<reference evidence="2 3" key="1">
    <citation type="submission" date="2017-01" db="EMBL/GenBank/DDBJ databases">
        <authorList>
            <person name="Mah S.A."/>
            <person name="Swanson W.J."/>
            <person name="Moy G.W."/>
            <person name="Vacquier V.D."/>
        </authorList>
    </citation>
    <scope>NUCLEOTIDE SEQUENCE [LARGE SCALE GENOMIC DNA]</scope>
    <source>
        <strain evidence="2 3">DSM 16927</strain>
    </source>
</reference>
<dbReference type="EMBL" id="CP033926">
    <property type="protein sequence ID" value="AZA98894.1"/>
    <property type="molecule type" value="Genomic_DNA"/>
</dbReference>
<dbReference type="Proteomes" id="UP000186106">
    <property type="component" value="Unassembled WGS sequence"/>
</dbReference>
<dbReference type="Pfam" id="PF08238">
    <property type="entry name" value="Sel1"/>
    <property type="match status" value="4"/>
</dbReference>
<dbReference type="SUPFAM" id="SSF81901">
    <property type="entry name" value="HCP-like"/>
    <property type="match status" value="1"/>
</dbReference>
<dbReference type="Pfam" id="PF14903">
    <property type="entry name" value="WG_beta_rep"/>
    <property type="match status" value="2"/>
</dbReference>
<dbReference type="Gene3D" id="1.25.40.10">
    <property type="entry name" value="Tetratricopeptide repeat domain"/>
    <property type="match status" value="2"/>
</dbReference>
<evidence type="ECO:0000313" key="3">
    <source>
        <dbReference type="Proteomes" id="UP000186106"/>
    </source>
</evidence>
<evidence type="ECO:0000313" key="4">
    <source>
        <dbReference type="Proteomes" id="UP000279541"/>
    </source>
</evidence>
<evidence type="ECO:0008006" key="5">
    <source>
        <dbReference type="Google" id="ProtNLM"/>
    </source>
</evidence>
<dbReference type="OrthoDB" id="5464673at2"/>
<accession>A0A1N7HWG8</accession>
<dbReference type="PANTHER" id="PTHR43628:SF1">
    <property type="entry name" value="CHITIN SYNTHASE REGULATORY FACTOR 2-RELATED"/>
    <property type="match status" value="1"/>
</dbReference>
<protein>
    <recommendedName>
        <fullName evidence="5">Sel1 repeat family protein</fullName>
    </recommendedName>
</protein>
<keyword evidence="4" id="KW-1185">Reference proteome</keyword>
<dbReference type="InterPro" id="IPR011990">
    <property type="entry name" value="TPR-like_helical_dom_sf"/>
</dbReference>
<gene>
    <name evidence="1" type="ORF">EG359_04410</name>
    <name evidence="2" type="ORF">SAMN05421768_101478</name>
</gene>
<dbReference type="KEGG" id="cjt:EG359_04410"/>
<dbReference type="RefSeq" id="WP_076351599.1">
    <property type="nucleotide sequence ID" value="NZ_CP033926.1"/>
</dbReference>
<evidence type="ECO:0000313" key="2">
    <source>
        <dbReference type="EMBL" id="SIS29078.1"/>
    </source>
</evidence>
<dbReference type="STRING" id="112234.SAMN05421768_101478"/>
<dbReference type="Proteomes" id="UP000279541">
    <property type="component" value="Chromosome"/>
</dbReference>
<reference evidence="1 4" key="2">
    <citation type="submission" date="2018-11" db="EMBL/GenBank/DDBJ databases">
        <title>Proposal to divide the Flavobacteriaceae and reorganize its genera based on Amino Acid Identity values calculated from whole genome sequences.</title>
        <authorList>
            <person name="Nicholson A.C."/>
            <person name="Gulvik C.A."/>
            <person name="Whitney A.M."/>
            <person name="Humrighouse B.W."/>
            <person name="Bell M."/>
            <person name="Holmes B."/>
            <person name="Steigerwalt A.G."/>
            <person name="Villarma A."/>
            <person name="Sheth M."/>
            <person name="Batra D."/>
            <person name="Pryor J."/>
            <person name="Bernardet J.-F."/>
            <person name="Hugo C."/>
            <person name="Kampfer P."/>
            <person name="Newman J."/>
            <person name="McQuiston J.R."/>
        </authorList>
    </citation>
    <scope>NUCLEOTIDE SEQUENCE [LARGE SCALE GENOMIC DNA]</scope>
    <source>
        <strain evidence="1 4">DSM 16927</strain>
    </source>
</reference>
<dbReference type="InterPro" id="IPR032774">
    <property type="entry name" value="WG_beta_rep"/>
</dbReference>
<proteinExistence type="predicted"/>